<protein>
    <submittedName>
        <fullName evidence="1">Uncharacterized protein</fullName>
    </submittedName>
</protein>
<evidence type="ECO:0000313" key="2">
    <source>
        <dbReference type="Proteomes" id="UP000036403"/>
    </source>
</evidence>
<keyword evidence="2" id="KW-1185">Reference proteome</keyword>
<comment type="caution">
    <text evidence="1">The sequence shown here is derived from an EMBL/GenBank/DDBJ whole genome shotgun (WGS) entry which is preliminary data.</text>
</comment>
<gene>
    <name evidence="1" type="ORF">RF55_14709</name>
</gene>
<sequence>MEYILVTEPNGNVITDASGNILVQQKPGNTLMFITSSQAATLFPNKIQAEMEVSRSDFITDSEQENNNTTSRTSWNRNEIMELIGLYKSHEHLFKSTTMKNDKKYMEKKDNMGQKSSGAGTMKFDYFFEMDEIFGQDPDVQPVSTASSLRGIQRASKMSSVQIEENSCSDDEEIATKKNEKLKIRKRSELAKQLSTYEQNFKEREAKKEKRHNELMARQDAALKILENIANSFANTKD</sequence>
<dbReference type="AlphaFoldDB" id="A0A0J7N102"/>
<accession>A0A0J7N102</accession>
<dbReference type="PaxDb" id="67767-A0A0J7N102"/>
<proteinExistence type="predicted"/>
<dbReference type="EMBL" id="LBMM01012250">
    <property type="protein sequence ID" value="KMQ86325.1"/>
    <property type="molecule type" value="Genomic_DNA"/>
</dbReference>
<dbReference type="Proteomes" id="UP000036403">
    <property type="component" value="Unassembled WGS sequence"/>
</dbReference>
<dbReference type="OrthoDB" id="6781290at2759"/>
<reference evidence="1 2" key="1">
    <citation type="submission" date="2015-04" db="EMBL/GenBank/DDBJ databases">
        <title>Lasius niger genome sequencing.</title>
        <authorList>
            <person name="Konorov E.A."/>
            <person name="Nikitin M.A."/>
            <person name="Kirill M.V."/>
            <person name="Chang P."/>
        </authorList>
    </citation>
    <scope>NUCLEOTIDE SEQUENCE [LARGE SCALE GENOMIC DNA]</scope>
    <source>
        <tissue evidence="1">Whole</tissue>
    </source>
</reference>
<evidence type="ECO:0000313" key="1">
    <source>
        <dbReference type="EMBL" id="KMQ86325.1"/>
    </source>
</evidence>
<organism evidence="1 2">
    <name type="scientific">Lasius niger</name>
    <name type="common">Black garden ant</name>
    <dbReference type="NCBI Taxonomy" id="67767"/>
    <lineage>
        <taxon>Eukaryota</taxon>
        <taxon>Metazoa</taxon>
        <taxon>Ecdysozoa</taxon>
        <taxon>Arthropoda</taxon>
        <taxon>Hexapoda</taxon>
        <taxon>Insecta</taxon>
        <taxon>Pterygota</taxon>
        <taxon>Neoptera</taxon>
        <taxon>Endopterygota</taxon>
        <taxon>Hymenoptera</taxon>
        <taxon>Apocrita</taxon>
        <taxon>Aculeata</taxon>
        <taxon>Formicoidea</taxon>
        <taxon>Formicidae</taxon>
        <taxon>Formicinae</taxon>
        <taxon>Lasius</taxon>
        <taxon>Lasius</taxon>
    </lineage>
</organism>
<name>A0A0J7N102_LASNI</name>